<evidence type="ECO:0000313" key="2">
    <source>
        <dbReference type="EMBL" id="TKK89498.1"/>
    </source>
</evidence>
<evidence type="ECO:0000256" key="1">
    <source>
        <dbReference type="SAM" id="MobiDB-lite"/>
    </source>
</evidence>
<dbReference type="AlphaFoldDB" id="A0A4U3MJ25"/>
<feature type="region of interest" description="Disordered" evidence="1">
    <location>
        <begin position="151"/>
        <end position="204"/>
    </location>
</feature>
<evidence type="ECO:0000313" key="3">
    <source>
        <dbReference type="Proteomes" id="UP000308705"/>
    </source>
</evidence>
<comment type="caution">
    <text evidence="2">The sequence shown here is derived from an EMBL/GenBank/DDBJ whole genome shotgun (WGS) entry which is preliminary data.</text>
</comment>
<evidence type="ECO:0008006" key="4">
    <source>
        <dbReference type="Google" id="ProtNLM"/>
    </source>
</evidence>
<proteinExistence type="predicted"/>
<protein>
    <recommendedName>
        <fullName evidence="4">DUF3618 domain-containing protein</fullName>
    </recommendedName>
</protein>
<organism evidence="2 3">
    <name type="scientific">Herbidospora galbida</name>
    <dbReference type="NCBI Taxonomy" id="2575442"/>
    <lineage>
        <taxon>Bacteria</taxon>
        <taxon>Bacillati</taxon>
        <taxon>Actinomycetota</taxon>
        <taxon>Actinomycetes</taxon>
        <taxon>Streptosporangiales</taxon>
        <taxon>Streptosporangiaceae</taxon>
        <taxon>Herbidospora</taxon>
    </lineage>
</organism>
<feature type="region of interest" description="Disordered" evidence="1">
    <location>
        <begin position="1"/>
        <end position="50"/>
    </location>
</feature>
<accession>A0A4U3MJ25</accession>
<sequence length="204" mass="21473">MSEYPRSGTTGHESGLGERTKGAVADTASEAKEQVRNVGGEVRAQTGQAVGQLRGRIREQAEAQSRRAAQGVRTWADDLTTMTDSGKPDSPVYGVLQQVAGTGHKAADYLENRGIGGAASDVQSFARRRPGLFLVGALAAGFVAARIAKAGAGDSPQVADDTPADVHGYRFRPAETVTTYPEPPVRPASDEPYRSTGYTTGEPR</sequence>
<dbReference type="RefSeq" id="WP_137246555.1">
    <property type="nucleotide sequence ID" value="NZ_SZQA01000006.1"/>
</dbReference>
<reference evidence="2 3" key="1">
    <citation type="submission" date="2019-04" db="EMBL/GenBank/DDBJ databases">
        <title>Herbidospora sp. NEAU-GS14.nov., a novel actinomycete isolated from soil.</title>
        <authorList>
            <person name="Han L."/>
        </authorList>
    </citation>
    <scope>NUCLEOTIDE SEQUENCE [LARGE SCALE GENOMIC DNA]</scope>
    <source>
        <strain evidence="2 3">NEAU-GS14</strain>
    </source>
</reference>
<gene>
    <name evidence="2" type="ORF">FDA94_08890</name>
</gene>
<dbReference type="OrthoDB" id="3543540at2"/>
<name>A0A4U3MJ25_9ACTN</name>
<dbReference type="EMBL" id="SZQA01000006">
    <property type="protein sequence ID" value="TKK89498.1"/>
    <property type="molecule type" value="Genomic_DNA"/>
</dbReference>
<dbReference type="Proteomes" id="UP000308705">
    <property type="component" value="Unassembled WGS sequence"/>
</dbReference>
<keyword evidence="3" id="KW-1185">Reference proteome</keyword>